<dbReference type="OrthoDB" id="199378at2"/>
<evidence type="ECO:0000256" key="1">
    <source>
        <dbReference type="ARBA" id="ARBA00022692"/>
    </source>
</evidence>
<proteinExistence type="predicted"/>
<evidence type="ECO:0000313" key="5">
    <source>
        <dbReference type="EMBL" id="KZC97663.1"/>
    </source>
</evidence>
<gene>
    <name evidence="5" type="ORF">AUP43_15015</name>
</gene>
<feature type="transmembrane region" description="Helical" evidence="4">
    <location>
        <begin position="274"/>
        <end position="293"/>
    </location>
</feature>
<sequence>MIDVARPFPQRLHRLIGRFVSVRPGEASAFLLAFGYFFCLLSAYYILRPIRDEMGVIGGTRNLQWLFSATFLAMLAAVPAYGWLVSRYPRRRFMPAVYHFFSANLLVFFLLFRLDPANVALARIFFVWVSVFNLFVVSVFWSYLADIFTEGQGRRLFGAIAAGGTAGAMLGPLLTAGLAVPLGPVNLLLISIALLQLAVLCIRALGRHGFRAETPERPVEGGVFSGATELFRSRYLMLIALYVLFYTWTSTFLYFQQAEIVAAAFDDSAERTRIFALIDLTVNIVTLLLQMLVTGRLMAWAGVGAGLALLPAFTAIGFATLAAAPAVLTLLGFQGLRRAANYAVARPAREVLFTAVPRAQRYKSKNFLDTVVYRGGDAVSGWLYAGLAGLGLSLKGIALVAVPISLVWLLMSLAIGRRHRTLSKATEGDTA</sequence>
<comment type="caution">
    <text evidence="5">The sequence shown here is derived from an EMBL/GenBank/DDBJ whole genome shotgun (WGS) entry which is preliminary data.</text>
</comment>
<protein>
    <submittedName>
        <fullName evidence="5">MFS transporter</fullName>
    </submittedName>
</protein>
<dbReference type="PANTHER" id="PTHR43596:SF1">
    <property type="entry name" value="ADP,ATP CARRIER PROTEIN"/>
    <property type="match status" value="1"/>
</dbReference>
<feature type="transmembrane region" description="Helical" evidence="4">
    <location>
        <begin position="66"/>
        <end position="84"/>
    </location>
</feature>
<organism evidence="5 6">
    <name type="scientific">Oceanibaculum pacificum</name>
    <dbReference type="NCBI Taxonomy" id="580166"/>
    <lineage>
        <taxon>Bacteria</taxon>
        <taxon>Pseudomonadati</taxon>
        <taxon>Pseudomonadota</taxon>
        <taxon>Alphaproteobacteria</taxon>
        <taxon>Rhodospirillales</taxon>
        <taxon>Oceanibaculaceae</taxon>
        <taxon>Oceanibaculum</taxon>
    </lineage>
</organism>
<feature type="transmembrane region" description="Helical" evidence="4">
    <location>
        <begin position="185"/>
        <end position="205"/>
    </location>
</feature>
<reference evidence="5 6" key="1">
    <citation type="submission" date="2015-12" db="EMBL/GenBank/DDBJ databases">
        <title>Genome sequence of Oceanibaculum pacificum MCCC 1A02656.</title>
        <authorList>
            <person name="Lu L."/>
            <person name="Lai Q."/>
            <person name="Shao Z."/>
            <person name="Qian P."/>
        </authorList>
    </citation>
    <scope>NUCLEOTIDE SEQUENCE [LARGE SCALE GENOMIC DNA]</scope>
    <source>
        <strain evidence="5 6">MCCC 1A02656</strain>
    </source>
</reference>
<dbReference type="STRING" id="580166.AUP43_15015"/>
<evidence type="ECO:0000256" key="2">
    <source>
        <dbReference type="ARBA" id="ARBA00022989"/>
    </source>
</evidence>
<keyword evidence="6" id="KW-1185">Reference proteome</keyword>
<keyword evidence="3 4" id="KW-0472">Membrane</keyword>
<dbReference type="SUPFAM" id="SSF103473">
    <property type="entry name" value="MFS general substrate transporter"/>
    <property type="match status" value="1"/>
</dbReference>
<dbReference type="InterPro" id="IPR036259">
    <property type="entry name" value="MFS_trans_sf"/>
</dbReference>
<evidence type="ECO:0000313" key="6">
    <source>
        <dbReference type="Proteomes" id="UP000076400"/>
    </source>
</evidence>
<feature type="transmembrane region" description="Helical" evidence="4">
    <location>
        <begin position="305"/>
        <end position="328"/>
    </location>
</feature>
<accession>A0A154V8F8</accession>
<dbReference type="EMBL" id="LPXN01000176">
    <property type="protein sequence ID" value="KZC97663.1"/>
    <property type="molecule type" value="Genomic_DNA"/>
</dbReference>
<dbReference type="AlphaFoldDB" id="A0A154V8F8"/>
<evidence type="ECO:0000256" key="4">
    <source>
        <dbReference type="SAM" id="Phobius"/>
    </source>
</evidence>
<feature type="transmembrane region" description="Helical" evidence="4">
    <location>
        <begin position="235"/>
        <end position="254"/>
    </location>
</feature>
<dbReference type="Proteomes" id="UP000076400">
    <property type="component" value="Unassembled WGS sequence"/>
</dbReference>
<dbReference type="InterPro" id="IPR011701">
    <property type="entry name" value="MFS"/>
</dbReference>
<evidence type="ECO:0000256" key="3">
    <source>
        <dbReference type="ARBA" id="ARBA00023136"/>
    </source>
</evidence>
<keyword evidence="2 4" id="KW-1133">Transmembrane helix</keyword>
<feature type="transmembrane region" description="Helical" evidence="4">
    <location>
        <begin position="156"/>
        <end position="179"/>
    </location>
</feature>
<dbReference type="GO" id="GO:0022857">
    <property type="term" value="F:transmembrane transporter activity"/>
    <property type="evidence" value="ECO:0007669"/>
    <property type="project" value="InterPro"/>
</dbReference>
<feature type="transmembrane region" description="Helical" evidence="4">
    <location>
        <begin position="382"/>
        <end position="410"/>
    </location>
</feature>
<keyword evidence="1 4" id="KW-0812">Transmembrane</keyword>
<dbReference type="Pfam" id="PF07690">
    <property type="entry name" value="MFS_1"/>
    <property type="match status" value="1"/>
</dbReference>
<feature type="transmembrane region" description="Helical" evidence="4">
    <location>
        <begin position="120"/>
        <end position="144"/>
    </location>
</feature>
<dbReference type="RefSeq" id="WP_067560320.1">
    <property type="nucleotide sequence ID" value="NZ_LPXN01000176.1"/>
</dbReference>
<name>A0A154V8F8_9PROT</name>
<dbReference type="PANTHER" id="PTHR43596">
    <property type="entry name" value="ADP,ATP CARRIER PROTEIN"/>
    <property type="match status" value="1"/>
</dbReference>
<dbReference type="Gene3D" id="1.20.1250.20">
    <property type="entry name" value="MFS general substrate transporter like domains"/>
    <property type="match status" value="1"/>
</dbReference>
<feature type="transmembrane region" description="Helical" evidence="4">
    <location>
        <begin position="96"/>
        <end position="114"/>
    </location>
</feature>
<feature type="transmembrane region" description="Helical" evidence="4">
    <location>
        <begin position="27"/>
        <end position="46"/>
    </location>
</feature>